<organism evidence="1 2">
    <name type="scientific">Ancylostoma ceylanicum</name>
    <dbReference type="NCBI Taxonomy" id="53326"/>
    <lineage>
        <taxon>Eukaryota</taxon>
        <taxon>Metazoa</taxon>
        <taxon>Ecdysozoa</taxon>
        <taxon>Nematoda</taxon>
        <taxon>Chromadorea</taxon>
        <taxon>Rhabditida</taxon>
        <taxon>Rhabditina</taxon>
        <taxon>Rhabditomorpha</taxon>
        <taxon>Strongyloidea</taxon>
        <taxon>Ancylostomatidae</taxon>
        <taxon>Ancylostomatinae</taxon>
        <taxon>Ancylostoma</taxon>
    </lineage>
</organism>
<gene>
    <name evidence="1" type="primary">Acey_s0024.g1056</name>
    <name evidence="1" type="ORF">Y032_0024g1056</name>
</gene>
<keyword evidence="2" id="KW-1185">Reference proteome</keyword>
<dbReference type="Proteomes" id="UP000024635">
    <property type="component" value="Unassembled WGS sequence"/>
</dbReference>
<accession>A0A016UVZ2</accession>
<dbReference type="EMBL" id="JARK01001360">
    <property type="protein sequence ID" value="EYC19385.1"/>
    <property type="molecule type" value="Genomic_DNA"/>
</dbReference>
<reference evidence="2" key="1">
    <citation type="journal article" date="2015" name="Nat. Genet.">
        <title>The genome and transcriptome of the zoonotic hookworm Ancylostoma ceylanicum identify infection-specific gene families.</title>
        <authorList>
            <person name="Schwarz E.M."/>
            <person name="Hu Y."/>
            <person name="Antoshechkin I."/>
            <person name="Miller M.M."/>
            <person name="Sternberg P.W."/>
            <person name="Aroian R.V."/>
        </authorList>
    </citation>
    <scope>NUCLEOTIDE SEQUENCE</scope>
    <source>
        <strain evidence="2">HY135</strain>
    </source>
</reference>
<dbReference type="AlphaFoldDB" id="A0A016UVZ2"/>
<comment type="caution">
    <text evidence="1">The sequence shown here is derived from an EMBL/GenBank/DDBJ whole genome shotgun (WGS) entry which is preliminary data.</text>
</comment>
<protein>
    <submittedName>
        <fullName evidence="1">Uncharacterized protein</fullName>
    </submittedName>
</protein>
<evidence type="ECO:0000313" key="1">
    <source>
        <dbReference type="EMBL" id="EYC19385.1"/>
    </source>
</evidence>
<name>A0A016UVZ2_9BILA</name>
<sequence>MVRSVTLRTNNEYFSKCSHAALKNKRSGSVRDLRSRTSPSRSVFERGDSSNRALVLPEYYVNNGIHGCIAE</sequence>
<evidence type="ECO:0000313" key="2">
    <source>
        <dbReference type="Proteomes" id="UP000024635"/>
    </source>
</evidence>
<proteinExistence type="predicted"/>